<keyword evidence="2" id="KW-1185">Reference proteome</keyword>
<evidence type="ECO:0000313" key="2">
    <source>
        <dbReference type="Proteomes" id="UP000828941"/>
    </source>
</evidence>
<gene>
    <name evidence="1" type="ORF">L6164_023174</name>
</gene>
<proteinExistence type="predicted"/>
<sequence length="94" mass="10731">MAQRVGTRLFISRLSFYTTKDYLRNLFSPFGDVTEARLVIDQKTQRPKGFGYVSYKTEIEAEKAMKAMNGRIIDGRLIFVEPAKTSRPKKHGAS</sequence>
<organism evidence="1 2">
    <name type="scientific">Bauhinia variegata</name>
    <name type="common">Purple orchid tree</name>
    <name type="synonym">Phanera variegata</name>
    <dbReference type="NCBI Taxonomy" id="167791"/>
    <lineage>
        <taxon>Eukaryota</taxon>
        <taxon>Viridiplantae</taxon>
        <taxon>Streptophyta</taxon>
        <taxon>Embryophyta</taxon>
        <taxon>Tracheophyta</taxon>
        <taxon>Spermatophyta</taxon>
        <taxon>Magnoliopsida</taxon>
        <taxon>eudicotyledons</taxon>
        <taxon>Gunneridae</taxon>
        <taxon>Pentapetalae</taxon>
        <taxon>rosids</taxon>
        <taxon>fabids</taxon>
        <taxon>Fabales</taxon>
        <taxon>Fabaceae</taxon>
        <taxon>Cercidoideae</taxon>
        <taxon>Cercideae</taxon>
        <taxon>Bauhiniinae</taxon>
        <taxon>Bauhinia</taxon>
    </lineage>
</organism>
<protein>
    <submittedName>
        <fullName evidence="1">Uncharacterized protein</fullName>
    </submittedName>
</protein>
<dbReference type="EMBL" id="CM039434">
    <property type="protein sequence ID" value="KAI4323578.1"/>
    <property type="molecule type" value="Genomic_DNA"/>
</dbReference>
<name>A0ACB9MHD3_BAUVA</name>
<accession>A0ACB9MHD3</accession>
<reference evidence="1 2" key="1">
    <citation type="journal article" date="2022" name="DNA Res.">
        <title>Chromosomal-level genome assembly of the orchid tree Bauhinia variegata (Leguminosae; Cercidoideae) supports the allotetraploid origin hypothesis of Bauhinia.</title>
        <authorList>
            <person name="Zhong Y."/>
            <person name="Chen Y."/>
            <person name="Zheng D."/>
            <person name="Pang J."/>
            <person name="Liu Y."/>
            <person name="Luo S."/>
            <person name="Meng S."/>
            <person name="Qian L."/>
            <person name="Wei D."/>
            <person name="Dai S."/>
            <person name="Zhou R."/>
        </authorList>
    </citation>
    <scope>NUCLEOTIDE SEQUENCE [LARGE SCALE GENOMIC DNA]</scope>
    <source>
        <strain evidence="1">BV-YZ2020</strain>
    </source>
</reference>
<comment type="caution">
    <text evidence="1">The sequence shown here is derived from an EMBL/GenBank/DDBJ whole genome shotgun (WGS) entry which is preliminary data.</text>
</comment>
<evidence type="ECO:0000313" key="1">
    <source>
        <dbReference type="EMBL" id="KAI4323578.1"/>
    </source>
</evidence>
<dbReference type="Proteomes" id="UP000828941">
    <property type="component" value="Chromosome 9"/>
</dbReference>